<accession>A0A0G4PHS5</accession>
<dbReference type="InterPro" id="IPR050663">
    <property type="entry name" value="Ankyrin-SOCS_Box"/>
</dbReference>
<dbReference type="GO" id="GO:0000976">
    <property type="term" value="F:transcription cis-regulatory region binding"/>
    <property type="evidence" value="ECO:0007669"/>
    <property type="project" value="TreeGrafter"/>
</dbReference>
<evidence type="ECO:0000313" key="5">
    <source>
        <dbReference type="EMBL" id="CRL25922.1"/>
    </source>
</evidence>
<gene>
    <name evidence="5" type="ORF">PCAMFM013_S016g000203</name>
</gene>
<feature type="domain" description="F-box" evidence="4">
    <location>
        <begin position="1"/>
        <end position="46"/>
    </location>
</feature>
<dbReference type="PRINTS" id="PR01415">
    <property type="entry name" value="ANKYRIN"/>
</dbReference>
<evidence type="ECO:0000256" key="1">
    <source>
        <dbReference type="ARBA" id="ARBA00022737"/>
    </source>
</evidence>
<feature type="repeat" description="ANK" evidence="3">
    <location>
        <begin position="131"/>
        <end position="163"/>
    </location>
</feature>
<dbReference type="GO" id="GO:0005634">
    <property type="term" value="C:nucleus"/>
    <property type="evidence" value="ECO:0007669"/>
    <property type="project" value="TreeGrafter"/>
</dbReference>
<evidence type="ECO:0000259" key="4">
    <source>
        <dbReference type="PROSITE" id="PS50181"/>
    </source>
</evidence>
<evidence type="ECO:0000313" key="6">
    <source>
        <dbReference type="Proteomes" id="UP000053732"/>
    </source>
</evidence>
<dbReference type="Gene3D" id="1.25.40.20">
    <property type="entry name" value="Ankyrin repeat-containing domain"/>
    <property type="match status" value="2"/>
</dbReference>
<keyword evidence="6" id="KW-1185">Reference proteome</keyword>
<dbReference type="PROSITE" id="PS50297">
    <property type="entry name" value="ANK_REP_REGION"/>
    <property type="match status" value="2"/>
</dbReference>
<dbReference type="EMBL" id="HG793149">
    <property type="protein sequence ID" value="CRL25922.1"/>
    <property type="molecule type" value="Genomic_DNA"/>
</dbReference>
<dbReference type="PROSITE" id="PS50181">
    <property type="entry name" value="FBOX"/>
    <property type="match status" value="1"/>
</dbReference>
<dbReference type="InterPro" id="IPR002110">
    <property type="entry name" value="Ankyrin_rpt"/>
</dbReference>
<proteinExistence type="predicted"/>
<protein>
    <submittedName>
        <fullName evidence="5">Cyclin-like F-box</fullName>
    </submittedName>
</protein>
<keyword evidence="1" id="KW-0677">Repeat</keyword>
<dbReference type="PANTHER" id="PTHR24193:SF121">
    <property type="entry name" value="ADA2A-CONTAINING COMPLEX COMPONENT 3, ISOFORM D"/>
    <property type="match status" value="1"/>
</dbReference>
<name>A0A0G4PHS5_PENC3</name>
<keyword evidence="2 3" id="KW-0040">ANK repeat</keyword>
<dbReference type="SUPFAM" id="SSF48403">
    <property type="entry name" value="Ankyrin repeat"/>
    <property type="match status" value="1"/>
</dbReference>
<dbReference type="GO" id="GO:0045944">
    <property type="term" value="P:positive regulation of transcription by RNA polymerase II"/>
    <property type="evidence" value="ECO:0007669"/>
    <property type="project" value="TreeGrafter"/>
</dbReference>
<dbReference type="InterPro" id="IPR036770">
    <property type="entry name" value="Ankyrin_rpt-contain_sf"/>
</dbReference>
<evidence type="ECO:0000256" key="2">
    <source>
        <dbReference type="ARBA" id="ARBA00023043"/>
    </source>
</evidence>
<dbReference type="PROSITE" id="PS50088">
    <property type="entry name" value="ANK_REPEAT"/>
    <property type="match status" value="3"/>
</dbReference>
<sequence>MSLLNLPNEVILLLVPHLEYENEINALCRTTRRFYALLNPIMYKRSLTQQNGGYTLEWAAINGSAPTARLVLDAGAPPAACGGEPWQPFALAAIHGHSEIIRLLYDHGVGPCSINNNWKNDIDDGNRANWEEGHPLSMAASHGHVSVVNLLLGYGMRPDLTTGHNEERTSIHLTAKNGHLDVVRALSDAGSAINALDGQGATPLAFAAWNGHLDIVQFLLSRGADPNIATEHEGTSLCMASHSGNIDIVRCILDHGATPNPSYPDGQKPLFQLSRAAQAGHDDIAVLLCVAALTGRTTILTELPTKQNHDPNMRIAVDRRIHIFLPYKSSHPPRTALGWAAERNQPDAIDILISHGAINLNRRLVGIPLK</sequence>
<dbReference type="Pfam" id="PF12796">
    <property type="entry name" value="Ank_2"/>
    <property type="match status" value="1"/>
</dbReference>
<dbReference type="AlphaFoldDB" id="A0A0G4PHS5"/>
<dbReference type="STRING" id="1429867.A0A0G4PHS5"/>
<dbReference type="PANTHER" id="PTHR24193">
    <property type="entry name" value="ANKYRIN REPEAT PROTEIN"/>
    <property type="match status" value="1"/>
</dbReference>
<feature type="repeat" description="ANK" evidence="3">
    <location>
        <begin position="199"/>
        <end position="231"/>
    </location>
</feature>
<organism evidence="5 6">
    <name type="scientific">Penicillium camemberti (strain FM 013)</name>
    <dbReference type="NCBI Taxonomy" id="1429867"/>
    <lineage>
        <taxon>Eukaryota</taxon>
        <taxon>Fungi</taxon>
        <taxon>Dikarya</taxon>
        <taxon>Ascomycota</taxon>
        <taxon>Pezizomycotina</taxon>
        <taxon>Eurotiomycetes</taxon>
        <taxon>Eurotiomycetidae</taxon>
        <taxon>Eurotiales</taxon>
        <taxon>Aspergillaceae</taxon>
        <taxon>Penicillium</taxon>
    </lineage>
</organism>
<evidence type="ECO:0000256" key="3">
    <source>
        <dbReference type="PROSITE-ProRule" id="PRU00023"/>
    </source>
</evidence>
<dbReference type="SMART" id="SM00248">
    <property type="entry name" value="ANK"/>
    <property type="match status" value="7"/>
</dbReference>
<reference evidence="5 6" key="1">
    <citation type="journal article" date="2014" name="Nat. Commun.">
        <title>Multiple recent horizontal transfers of a large genomic region in cheese making fungi.</title>
        <authorList>
            <person name="Cheeseman K."/>
            <person name="Ropars J."/>
            <person name="Renault P."/>
            <person name="Dupont J."/>
            <person name="Gouzy J."/>
            <person name="Branca A."/>
            <person name="Abraham A.L."/>
            <person name="Ceppi M."/>
            <person name="Conseiller E."/>
            <person name="Debuchy R."/>
            <person name="Malagnac F."/>
            <person name="Goarin A."/>
            <person name="Silar P."/>
            <person name="Lacoste S."/>
            <person name="Sallet E."/>
            <person name="Bensimon A."/>
            <person name="Giraud T."/>
            <person name="Brygoo Y."/>
        </authorList>
    </citation>
    <scope>NUCLEOTIDE SEQUENCE [LARGE SCALE GENOMIC DNA]</scope>
    <source>
        <strain evidence="6">FM 013</strain>
    </source>
</reference>
<dbReference type="InterPro" id="IPR001810">
    <property type="entry name" value="F-box_dom"/>
</dbReference>
<dbReference type="Proteomes" id="UP000053732">
    <property type="component" value="Unassembled WGS sequence"/>
</dbReference>
<feature type="repeat" description="ANK" evidence="3">
    <location>
        <begin position="166"/>
        <end position="198"/>
    </location>
</feature>